<accession>A0A0B4C4J0</accession>
<dbReference type="Proteomes" id="UP000031166">
    <property type="component" value="Unassembled WGS sequence"/>
</dbReference>
<dbReference type="RefSeq" id="WP_039247670.1">
    <property type="nucleotide sequence ID" value="NZ_JWSY01000027.1"/>
</dbReference>
<gene>
    <name evidence="1" type="ORF">RM53_14045</name>
</gene>
<sequence>MATAHPQSACETDRQAHIEAAAFPTREYIGAMALEMARLARDEGDVRLAGLLEQAAAVAGHPQA</sequence>
<comment type="caution">
    <text evidence="1">The sequence shown here is derived from an EMBL/GenBank/DDBJ whole genome shotgun (WGS) entry which is preliminary data.</text>
</comment>
<evidence type="ECO:0000313" key="2">
    <source>
        <dbReference type="Proteomes" id="UP000031166"/>
    </source>
</evidence>
<evidence type="ECO:0000313" key="1">
    <source>
        <dbReference type="EMBL" id="KIC55954.1"/>
    </source>
</evidence>
<protein>
    <submittedName>
        <fullName evidence="1">Uncharacterized protein</fullName>
    </submittedName>
</protein>
<reference evidence="1 2" key="1">
    <citation type="submission" date="2014-12" db="EMBL/GenBank/DDBJ databases">
        <title>Genome sequencing of Brevundimonas nasdae TPW30.</title>
        <authorList>
            <person name="Tan P.W."/>
            <person name="Chan K.-G."/>
        </authorList>
    </citation>
    <scope>NUCLEOTIDE SEQUENCE [LARGE SCALE GENOMIC DNA]</scope>
    <source>
        <strain evidence="1 2">TPW30</strain>
    </source>
</reference>
<organism evidence="1 2">
    <name type="scientific">Brevundimonas nasdae</name>
    <dbReference type="NCBI Taxonomy" id="172043"/>
    <lineage>
        <taxon>Bacteria</taxon>
        <taxon>Pseudomonadati</taxon>
        <taxon>Pseudomonadota</taxon>
        <taxon>Alphaproteobacteria</taxon>
        <taxon>Caulobacterales</taxon>
        <taxon>Caulobacteraceae</taxon>
        <taxon>Brevundimonas</taxon>
    </lineage>
</organism>
<dbReference type="AlphaFoldDB" id="A0A0B4C4J0"/>
<name>A0A0B4C4J0_9CAUL</name>
<proteinExistence type="predicted"/>
<dbReference type="EMBL" id="JWSY01000027">
    <property type="protein sequence ID" value="KIC55954.1"/>
    <property type="molecule type" value="Genomic_DNA"/>
</dbReference>